<comment type="caution">
    <text evidence="1">The sequence shown here is derived from an EMBL/GenBank/DDBJ whole genome shotgun (WGS) entry which is preliminary data.</text>
</comment>
<organism evidence="1 2">
    <name type="scientific">Haloarcula terrestris</name>
    <dbReference type="NCBI Taxonomy" id="2950533"/>
    <lineage>
        <taxon>Archaea</taxon>
        <taxon>Methanobacteriati</taxon>
        <taxon>Methanobacteriota</taxon>
        <taxon>Stenosarchaea group</taxon>
        <taxon>Halobacteria</taxon>
        <taxon>Halobacteriales</taxon>
        <taxon>Haloarculaceae</taxon>
        <taxon>Haloarcula</taxon>
    </lineage>
</organism>
<accession>A0AAE4F320</accession>
<gene>
    <name evidence="1" type="ORF">NDI54_20025</name>
</gene>
<evidence type="ECO:0000313" key="2">
    <source>
        <dbReference type="Proteomes" id="UP001253439"/>
    </source>
</evidence>
<keyword evidence="2" id="KW-1185">Reference proteome</keyword>
<dbReference type="Proteomes" id="UP001253439">
    <property type="component" value="Unassembled WGS sequence"/>
</dbReference>
<sequence>MRKPTVAFIMLNPSTANENEDDPTLRRCIGFAKDWGYGSIEVVNLFDLCATNPDNLQDHPNPVSDQNDEYLQKVAETAELVVAAWGANGTLHNRGLEVAKKLDVDLYALDTTKDGHPSHPLYQPTDTELESWNAEMLRDN</sequence>
<reference evidence="1 2" key="1">
    <citation type="submission" date="2022-06" db="EMBL/GenBank/DDBJ databases">
        <title>Haloarcula sp. a new haloarchaeum isolate from saline soil.</title>
        <authorList>
            <person name="Strakova D."/>
            <person name="Galisteo C."/>
            <person name="Sanchez-Porro C."/>
            <person name="Ventosa A."/>
        </authorList>
    </citation>
    <scope>NUCLEOTIDE SEQUENCE [LARGE SCALE GENOMIC DNA]</scope>
    <source>
        <strain evidence="1 2">S1AR25-5A</strain>
    </source>
</reference>
<dbReference type="Pfam" id="PF07799">
    <property type="entry name" value="DUF1643"/>
    <property type="match status" value="1"/>
</dbReference>
<dbReference type="AlphaFoldDB" id="A0AAE4F320"/>
<evidence type="ECO:0000313" key="1">
    <source>
        <dbReference type="EMBL" id="MDS0223633.1"/>
    </source>
</evidence>
<name>A0AAE4F320_9EURY</name>
<dbReference type="InterPro" id="IPR012441">
    <property type="entry name" value="DUF1643"/>
</dbReference>
<protein>
    <submittedName>
        <fullName evidence="1">DUF1643 domain-containing protein</fullName>
    </submittedName>
</protein>
<proteinExistence type="predicted"/>
<dbReference type="EMBL" id="JAMQOM010000020">
    <property type="protein sequence ID" value="MDS0223633.1"/>
    <property type="molecule type" value="Genomic_DNA"/>
</dbReference>